<dbReference type="Gene3D" id="3.40.50.1820">
    <property type="entry name" value="alpha/beta hydrolase"/>
    <property type="match status" value="1"/>
</dbReference>
<dbReference type="AlphaFoldDB" id="A0A3A8Q4W0"/>
<proteinExistence type="predicted"/>
<protein>
    <recommendedName>
        <fullName evidence="4">Lipoprotein</fullName>
    </recommendedName>
</protein>
<dbReference type="Proteomes" id="UP000282656">
    <property type="component" value="Unassembled WGS sequence"/>
</dbReference>
<dbReference type="RefSeq" id="WP_121771480.1">
    <property type="nucleotide sequence ID" value="NZ_RAWM01000134.1"/>
</dbReference>
<reference evidence="3" key="1">
    <citation type="submission" date="2018-09" db="EMBL/GenBank/DDBJ databases">
        <authorList>
            <person name="Livingstone P.G."/>
            <person name="Whitworth D.E."/>
        </authorList>
    </citation>
    <scope>NUCLEOTIDE SEQUENCE [LARGE SCALE GENOMIC DNA]</scope>
    <source>
        <strain evidence="3">AB047A</strain>
    </source>
</reference>
<feature type="signal peptide" evidence="1">
    <location>
        <begin position="1"/>
        <end position="22"/>
    </location>
</feature>
<evidence type="ECO:0000313" key="2">
    <source>
        <dbReference type="EMBL" id="RKH61145.1"/>
    </source>
</evidence>
<gene>
    <name evidence="2" type="ORF">D7X96_32235</name>
</gene>
<evidence type="ECO:0000313" key="3">
    <source>
        <dbReference type="Proteomes" id="UP000282656"/>
    </source>
</evidence>
<comment type="caution">
    <text evidence="2">The sequence shown here is derived from an EMBL/GenBank/DDBJ whole genome shotgun (WGS) entry which is preliminary data.</text>
</comment>
<keyword evidence="1" id="KW-0732">Signal</keyword>
<feature type="chain" id="PRO_5017401530" description="Lipoprotein" evidence="1">
    <location>
        <begin position="23"/>
        <end position="984"/>
    </location>
</feature>
<sequence>MKKQLFLGAMALGAVACTPEIAQDAPNLNVGLAEFDPSASPAVVPSPNDLAIVTLADQTKRVNAPINPTASPAEQEFTRDYLNTLNGFPTSAIASTKIKDLDPRTVSPQTVIFIDLYKGTPFETKKVTPTLAYNEDTDLLNIIPPVDLNTGLPAWPKGSRYAVALVGGEKGLKTNSGQSIIGSATWAFINSDKSLVTCEDLTSPDCAPATELIPSTETDPARRLADQTAKSLQLEQIRRGYTDVFNKALKPQGFSREDIVLMWTFSIVNQPEATISLAATPRLPAPIIPFPNNLIRDPVKKTLMFPVPTTPGLQQDLFTGLNTLDGFSPTGAIVSENGDDQGVLDGTMYREAEDGPAPKLDPESLAEGVKFFKVTNQDKGTQPDWTTCLVNNAGDCGTSVGAEGAVPVPQQLQIVPKAPLDGATEYGAVMTTDLKDEKGRNVAPATAFALLRLANPVYDEVAKKSLISSVPKELAEQLEPRRKLLKAYFDKVAAPVAQGGLGIPRSKIALGWNFTTQSTTSILEQLYTLPGGVYGTPAAPVSVFPITSQVKSAMTGAGLASDKVGAVYEVRANTPWLLTGPFGTLNPTEPRPTRYPFMLFTPAGEAPTGGWPVLVFGHGLTSNRTAVLGVANKFTGAGYAVVAMDAVYHGERSSCVGSASVLGAPSDDAACADPATQRCETSPGSLSYGRCVARTAGAGAACDAASLPPGVPNGQVYCANVVSQGQCMADNKCEGGDFRRNAQGVPVISGWNFLNLGNLFTTRDNFRHHVVDFSQFLRVLASPELSTAVGGLNAAQVDYVGQSLGGIMGTMSTAVSSRVRRSVLNVAGGNLAGVLLTAPAFQPQRDAFLGSLATAGIKPGMRSFDTFISLANTILDPADARNYAYLLDNNPAAGTDPAKHRAFIQYIEGDQVIPNANTLALINAANRKDAPRTVASYMFGEAAIGAIPAAGRHAFLNNPQIPEAVRNAAQDQILGFLATGTVAQ</sequence>
<keyword evidence="3" id="KW-1185">Reference proteome</keyword>
<evidence type="ECO:0008006" key="4">
    <source>
        <dbReference type="Google" id="ProtNLM"/>
    </source>
</evidence>
<dbReference type="PROSITE" id="PS51257">
    <property type="entry name" value="PROKAR_LIPOPROTEIN"/>
    <property type="match status" value="1"/>
</dbReference>
<name>A0A3A8Q4W0_9BACT</name>
<organism evidence="2 3">
    <name type="scientific">Corallococcus interemptor</name>
    <dbReference type="NCBI Taxonomy" id="2316720"/>
    <lineage>
        <taxon>Bacteria</taxon>
        <taxon>Pseudomonadati</taxon>
        <taxon>Myxococcota</taxon>
        <taxon>Myxococcia</taxon>
        <taxon>Myxococcales</taxon>
        <taxon>Cystobacterineae</taxon>
        <taxon>Myxococcaceae</taxon>
        <taxon>Corallococcus</taxon>
    </lineage>
</organism>
<dbReference type="EMBL" id="RAWM01000134">
    <property type="protein sequence ID" value="RKH61145.1"/>
    <property type="molecule type" value="Genomic_DNA"/>
</dbReference>
<accession>A0A3A8Q4W0</accession>
<dbReference type="SUPFAM" id="SSF53474">
    <property type="entry name" value="alpha/beta-Hydrolases"/>
    <property type="match status" value="1"/>
</dbReference>
<dbReference type="OrthoDB" id="5477453at2"/>
<dbReference type="InterPro" id="IPR029058">
    <property type="entry name" value="AB_hydrolase_fold"/>
</dbReference>
<evidence type="ECO:0000256" key="1">
    <source>
        <dbReference type="SAM" id="SignalP"/>
    </source>
</evidence>